<evidence type="ECO:0000259" key="1">
    <source>
        <dbReference type="Pfam" id="PF15919"/>
    </source>
</evidence>
<dbReference type="InterPro" id="IPR035069">
    <property type="entry name" value="TTHA1013/TTHA0281-like"/>
</dbReference>
<dbReference type="InterPro" id="IPR031807">
    <property type="entry name" value="HicB-like"/>
</dbReference>
<dbReference type="Proteomes" id="UP000179454">
    <property type="component" value="Unassembled WGS sequence"/>
</dbReference>
<dbReference type="SUPFAM" id="SSF143100">
    <property type="entry name" value="TTHA1013/TTHA0281-like"/>
    <property type="match status" value="1"/>
</dbReference>
<sequence>MNDYPMIIVPLSENDGGGFMSLVPDLPGCMSDGETQSEALQNGLLAVKEWIDEAKRLGKEVPEPGAAAIRAAKKDRAMAKAFKTLASKFDDIDGRVQDLEENIKELSSTAQNMDDWVRFSGLTGLPLTGEEPKALPC</sequence>
<evidence type="ECO:0000313" key="4">
    <source>
        <dbReference type="Proteomes" id="UP000179454"/>
    </source>
</evidence>
<dbReference type="PANTHER" id="PTHR34504">
    <property type="entry name" value="ANTITOXIN HICB"/>
    <property type="match status" value="1"/>
</dbReference>
<reference evidence="4 5" key="1">
    <citation type="submission" date="2019-11" db="EMBL/GenBank/DDBJ databases">
        <title>Whole-genome sequencing of Allorhizobium vitis.</title>
        <authorList>
            <person name="Gan H.M."/>
            <person name="Savka M.A."/>
        </authorList>
    </citation>
    <scope>NUCLEOTIDE SEQUENCE [LARGE SCALE GENOMIC DNA]</scope>
    <source>
        <strain evidence="3 5">RF2/1</strain>
        <strain evidence="2 4">T1/7</strain>
    </source>
</reference>
<keyword evidence="4" id="KW-1185">Reference proteome</keyword>
<feature type="domain" description="HicB-like antitoxin of toxin-antitoxin system" evidence="1">
    <location>
        <begin position="4"/>
        <end position="80"/>
    </location>
</feature>
<evidence type="ECO:0000313" key="5">
    <source>
        <dbReference type="Proteomes" id="UP000179536"/>
    </source>
</evidence>
<organism evidence="3 5">
    <name type="scientific">Agrobacterium vitis</name>
    <name type="common">Rhizobium vitis</name>
    <dbReference type="NCBI Taxonomy" id="373"/>
    <lineage>
        <taxon>Bacteria</taxon>
        <taxon>Pseudomonadati</taxon>
        <taxon>Pseudomonadota</taxon>
        <taxon>Alphaproteobacteria</taxon>
        <taxon>Hyphomicrobiales</taxon>
        <taxon>Rhizobiaceae</taxon>
        <taxon>Rhizobium/Agrobacterium group</taxon>
        <taxon>Agrobacterium</taxon>
    </lineage>
</organism>
<dbReference type="AlphaFoldDB" id="A0ABD6H518"/>
<dbReference type="InterPro" id="IPR051404">
    <property type="entry name" value="TA_system_antitoxin"/>
</dbReference>
<dbReference type="EMBL" id="MBFA02000003">
    <property type="protein sequence ID" value="MUP09405.1"/>
    <property type="molecule type" value="Genomic_DNA"/>
</dbReference>
<dbReference type="Gene3D" id="3.30.160.250">
    <property type="match status" value="1"/>
</dbReference>
<evidence type="ECO:0000313" key="3">
    <source>
        <dbReference type="EMBL" id="MUP09405.1"/>
    </source>
</evidence>
<dbReference type="RefSeq" id="WP_015916065.1">
    <property type="nucleotide sequence ID" value="NZ_MBFA02000003.1"/>
</dbReference>
<protein>
    <submittedName>
        <fullName evidence="3">HicB family protein</fullName>
    </submittedName>
</protein>
<dbReference type="Pfam" id="PF15919">
    <property type="entry name" value="HicB_lk_antitox"/>
    <property type="match status" value="1"/>
</dbReference>
<accession>A0ABD6H518</accession>
<gene>
    <name evidence="3" type="ORF">BBK91_005970</name>
    <name evidence="2" type="ORF">BBL17_009890</name>
</gene>
<dbReference type="EMBL" id="MBFE02000005">
    <property type="protein sequence ID" value="MUO42097.1"/>
    <property type="molecule type" value="Genomic_DNA"/>
</dbReference>
<comment type="caution">
    <text evidence="3">The sequence shown here is derived from an EMBL/GenBank/DDBJ whole genome shotgun (WGS) entry which is preliminary data.</text>
</comment>
<dbReference type="Proteomes" id="UP000179536">
    <property type="component" value="Unassembled WGS sequence"/>
</dbReference>
<evidence type="ECO:0000313" key="2">
    <source>
        <dbReference type="EMBL" id="MUO42097.1"/>
    </source>
</evidence>
<proteinExistence type="predicted"/>
<name>A0ABD6H518_AGRVI</name>
<dbReference type="PANTHER" id="PTHR34504:SF2">
    <property type="entry name" value="UPF0150 PROTEIN SSL0259"/>
    <property type="match status" value="1"/>
</dbReference>